<feature type="compositionally biased region" description="Low complexity" evidence="1">
    <location>
        <begin position="199"/>
        <end position="217"/>
    </location>
</feature>
<reference evidence="2" key="1">
    <citation type="submission" date="2022-04" db="EMBL/GenBank/DDBJ databases">
        <title>Carnegiea gigantea Genome sequencing and assembly v2.</title>
        <authorList>
            <person name="Copetti D."/>
            <person name="Sanderson M.J."/>
            <person name="Burquez A."/>
            <person name="Wojciechowski M.F."/>
        </authorList>
    </citation>
    <scope>NUCLEOTIDE SEQUENCE</scope>
    <source>
        <strain evidence="2">SGP5-SGP5p</strain>
        <tissue evidence="2">Aerial part</tissue>
    </source>
</reference>
<evidence type="ECO:0000256" key="1">
    <source>
        <dbReference type="SAM" id="MobiDB-lite"/>
    </source>
</evidence>
<comment type="caution">
    <text evidence="2">The sequence shown here is derived from an EMBL/GenBank/DDBJ whole genome shotgun (WGS) entry which is preliminary data.</text>
</comment>
<name>A0A9Q1KTA1_9CARY</name>
<protein>
    <submittedName>
        <fullName evidence="2">Uncharacterized protein</fullName>
    </submittedName>
</protein>
<sequence length="312" mass="32198">MATISLQISSLRCILRPQFCYSASATAPLTAATTTREWPVFGAPDSLSTLANFLVDSLEFSKKQALSTSTKLTKLRQSRGVTQGWSGGRNIGRGGRGAGRDSSRGGGRGGRTAGRDSPQHTGGQGAGGGQQATAHAAATKESFIALPDYENLTPEQWNTVAEEHGRPPITTDEDDSSRAADPVAQPADGGSRAADSVRPTGSGAAGPSAPGSTPAIGPAGGADETVSGVEPRVAASIPIEPELEQGCGRRTRTPSVRLADYVTYTVVGAPETTCKYPIATYVGGSTATQNSLRQSDEDNFAFVTPYLNAISL</sequence>
<evidence type="ECO:0000313" key="2">
    <source>
        <dbReference type="EMBL" id="KAJ8448431.1"/>
    </source>
</evidence>
<evidence type="ECO:0000313" key="3">
    <source>
        <dbReference type="Proteomes" id="UP001153076"/>
    </source>
</evidence>
<gene>
    <name evidence="2" type="ORF">Cgig2_022059</name>
</gene>
<organism evidence="2 3">
    <name type="scientific">Carnegiea gigantea</name>
    <dbReference type="NCBI Taxonomy" id="171969"/>
    <lineage>
        <taxon>Eukaryota</taxon>
        <taxon>Viridiplantae</taxon>
        <taxon>Streptophyta</taxon>
        <taxon>Embryophyta</taxon>
        <taxon>Tracheophyta</taxon>
        <taxon>Spermatophyta</taxon>
        <taxon>Magnoliopsida</taxon>
        <taxon>eudicotyledons</taxon>
        <taxon>Gunneridae</taxon>
        <taxon>Pentapetalae</taxon>
        <taxon>Caryophyllales</taxon>
        <taxon>Cactineae</taxon>
        <taxon>Cactaceae</taxon>
        <taxon>Cactoideae</taxon>
        <taxon>Echinocereeae</taxon>
        <taxon>Carnegiea</taxon>
    </lineage>
</organism>
<dbReference type="Proteomes" id="UP001153076">
    <property type="component" value="Unassembled WGS sequence"/>
</dbReference>
<feature type="region of interest" description="Disordered" evidence="1">
    <location>
        <begin position="76"/>
        <end position="137"/>
    </location>
</feature>
<accession>A0A9Q1KTA1</accession>
<dbReference type="EMBL" id="JAKOGI010000030">
    <property type="protein sequence ID" value="KAJ8448431.1"/>
    <property type="molecule type" value="Genomic_DNA"/>
</dbReference>
<dbReference type="AlphaFoldDB" id="A0A9Q1KTA1"/>
<proteinExistence type="predicted"/>
<feature type="region of interest" description="Disordered" evidence="1">
    <location>
        <begin position="163"/>
        <end position="226"/>
    </location>
</feature>
<feature type="compositionally biased region" description="Gly residues" evidence="1">
    <location>
        <begin position="85"/>
        <end position="97"/>
    </location>
</feature>
<keyword evidence="3" id="KW-1185">Reference proteome</keyword>